<organism evidence="8 9">
    <name type="scientific">Triparma strigata</name>
    <dbReference type="NCBI Taxonomy" id="1606541"/>
    <lineage>
        <taxon>Eukaryota</taxon>
        <taxon>Sar</taxon>
        <taxon>Stramenopiles</taxon>
        <taxon>Ochrophyta</taxon>
        <taxon>Bolidophyceae</taxon>
        <taxon>Parmales</taxon>
        <taxon>Triparmaceae</taxon>
        <taxon>Triparma</taxon>
    </lineage>
</organism>
<accession>A0A9W6ZCT4</accession>
<evidence type="ECO:0000256" key="5">
    <source>
        <dbReference type="ARBA" id="ARBA00023136"/>
    </source>
</evidence>
<feature type="transmembrane region" description="Helical" evidence="7">
    <location>
        <begin position="194"/>
        <end position="216"/>
    </location>
</feature>
<comment type="caution">
    <text evidence="8">The sequence shown here is derived from an EMBL/GenBank/DDBJ whole genome shotgun (WGS) entry which is preliminary data.</text>
</comment>
<feature type="transmembrane region" description="Helical" evidence="7">
    <location>
        <begin position="168"/>
        <end position="188"/>
    </location>
</feature>
<reference evidence="9" key="1">
    <citation type="journal article" date="2023" name="Commun. Biol.">
        <title>Genome analysis of Parmales, the sister group of diatoms, reveals the evolutionary specialization of diatoms from phago-mixotrophs to photoautotrophs.</title>
        <authorList>
            <person name="Ban H."/>
            <person name="Sato S."/>
            <person name="Yoshikawa S."/>
            <person name="Yamada K."/>
            <person name="Nakamura Y."/>
            <person name="Ichinomiya M."/>
            <person name="Sato N."/>
            <person name="Blanc-Mathieu R."/>
            <person name="Endo H."/>
            <person name="Kuwata A."/>
            <person name="Ogata H."/>
        </authorList>
    </citation>
    <scope>NUCLEOTIDE SEQUENCE [LARGE SCALE GENOMIC DNA]</scope>
    <source>
        <strain evidence="9">NIES 3701</strain>
    </source>
</reference>
<evidence type="ECO:0000256" key="2">
    <source>
        <dbReference type="ARBA" id="ARBA00008062"/>
    </source>
</evidence>
<feature type="region of interest" description="Disordered" evidence="6">
    <location>
        <begin position="1"/>
        <end position="25"/>
    </location>
</feature>
<feature type="transmembrane region" description="Helical" evidence="7">
    <location>
        <begin position="55"/>
        <end position="81"/>
    </location>
</feature>
<evidence type="ECO:0000313" key="9">
    <source>
        <dbReference type="Proteomes" id="UP001165085"/>
    </source>
</evidence>
<dbReference type="InterPro" id="IPR012446">
    <property type="entry name" value="CRAC_channel"/>
</dbReference>
<dbReference type="Gene3D" id="1.20.140.140">
    <property type="entry name" value="Calcium release-activated calcium channel protein Orai"/>
    <property type="match status" value="1"/>
</dbReference>
<dbReference type="EMBL" id="BRXY01000007">
    <property type="protein sequence ID" value="GMH51944.1"/>
    <property type="molecule type" value="Genomic_DNA"/>
</dbReference>
<dbReference type="OrthoDB" id="196582at2759"/>
<dbReference type="Pfam" id="PF07856">
    <property type="entry name" value="Orai-1"/>
    <property type="match status" value="1"/>
</dbReference>
<evidence type="ECO:0000256" key="7">
    <source>
        <dbReference type="SAM" id="Phobius"/>
    </source>
</evidence>
<dbReference type="GO" id="GO:0016020">
    <property type="term" value="C:membrane"/>
    <property type="evidence" value="ECO:0007669"/>
    <property type="project" value="UniProtKB-SubCell"/>
</dbReference>
<keyword evidence="5 7" id="KW-0472">Membrane</keyword>
<feature type="transmembrane region" description="Helical" evidence="7">
    <location>
        <begin position="101"/>
        <end position="124"/>
    </location>
</feature>
<evidence type="ECO:0000256" key="4">
    <source>
        <dbReference type="ARBA" id="ARBA00022989"/>
    </source>
</evidence>
<evidence type="ECO:0000256" key="3">
    <source>
        <dbReference type="ARBA" id="ARBA00022692"/>
    </source>
</evidence>
<comment type="similarity">
    <text evidence="2">Belongs to the Orai family.</text>
</comment>
<protein>
    <submittedName>
        <fullName evidence="8">Uncharacterized protein</fullName>
    </submittedName>
</protein>
<sequence>MSSTPVRKGLWNLSPKQSSKSPKKTFKDAAKIIIETQKANDEYRKKKERLKGEPYSAVVEGLTGAQGTLAVISALLAGFAFSGLTAVTPEDADRVHPTVAALYFVTTTVSVAVQLFVCVVCTLLEQEGKVARGLALARGSDAASSYEYEEQLKGWYGKQEFAVFRTQIIWAFVFGVPCFAFSLAFLCLLKINQIGVAAACFCCFAFVGILMLRYILWLNEMFRVGVLGMKGKFSSPRVSFVKKTQLANEEKERKE</sequence>
<evidence type="ECO:0000313" key="8">
    <source>
        <dbReference type="EMBL" id="GMH51944.1"/>
    </source>
</evidence>
<dbReference type="AlphaFoldDB" id="A0A9W6ZCT4"/>
<proteinExistence type="inferred from homology"/>
<evidence type="ECO:0000256" key="1">
    <source>
        <dbReference type="ARBA" id="ARBA00004141"/>
    </source>
</evidence>
<gene>
    <name evidence="8" type="ORF">TrST_g8227</name>
</gene>
<dbReference type="Proteomes" id="UP001165085">
    <property type="component" value="Unassembled WGS sequence"/>
</dbReference>
<keyword evidence="9" id="KW-1185">Reference proteome</keyword>
<keyword evidence="4 7" id="KW-1133">Transmembrane helix</keyword>
<dbReference type="InterPro" id="IPR038350">
    <property type="entry name" value="Orai_sf"/>
</dbReference>
<evidence type="ECO:0000256" key="6">
    <source>
        <dbReference type="SAM" id="MobiDB-lite"/>
    </source>
</evidence>
<keyword evidence="3 7" id="KW-0812">Transmembrane</keyword>
<comment type="subcellular location">
    <subcellularLocation>
        <location evidence="1">Membrane</location>
        <topology evidence="1">Multi-pass membrane protein</topology>
    </subcellularLocation>
</comment>
<name>A0A9W6ZCT4_9STRA</name>